<organism evidence="6 7">
    <name type="scientific">[Clostridium] hylemonae DSM 15053</name>
    <dbReference type="NCBI Taxonomy" id="553973"/>
    <lineage>
        <taxon>Bacteria</taxon>
        <taxon>Bacillati</taxon>
        <taxon>Bacillota</taxon>
        <taxon>Clostridia</taxon>
        <taxon>Lachnospirales</taxon>
        <taxon>Lachnospiraceae</taxon>
    </lineage>
</organism>
<dbReference type="EMBL" id="ABYI02000022">
    <property type="protein sequence ID" value="EEG73753.1"/>
    <property type="molecule type" value="Genomic_DNA"/>
</dbReference>
<dbReference type="InterPro" id="IPR050107">
    <property type="entry name" value="ABC_carbohydrate_import_ATPase"/>
</dbReference>
<reference evidence="6" key="1">
    <citation type="submission" date="2009-02" db="EMBL/GenBank/DDBJ databases">
        <authorList>
            <person name="Fulton L."/>
            <person name="Clifton S."/>
            <person name="Fulton B."/>
            <person name="Xu J."/>
            <person name="Minx P."/>
            <person name="Pepin K.H."/>
            <person name="Johnson M."/>
            <person name="Bhonagiri V."/>
            <person name="Nash W.E."/>
            <person name="Mardis E.R."/>
            <person name="Wilson R.K."/>
        </authorList>
    </citation>
    <scope>NUCLEOTIDE SEQUENCE [LARGE SCALE GENOMIC DNA]</scope>
    <source>
        <strain evidence="6">DSM 15053</strain>
    </source>
</reference>
<evidence type="ECO:0000256" key="2">
    <source>
        <dbReference type="ARBA" id="ARBA00022737"/>
    </source>
</evidence>
<dbReference type="SUPFAM" id="SSF52540">
    <property type="entry name" value="P-loop containing nucleoside triphosphate hydrolases"/>
    <property type="match status" value="2"/>
</dbReference>
<dbReference type="InterPro" id="IPR027417">
    <property type="entry name" value="P-loop_NTPase"/>
</dbReference>
<evidence type="ECO:0000256" key="3">
    <source>
        <dbReference type="ARBA" id="ARBA00022741"/>
    </source>
</evidence>
<evidence type="ECO:0000259" key="5">
    <source>
        <dbReference type="PROSITE" id="PS50893"/>
    </source>
</evidence>
<comment type="caution">
    <text evidence="6">The sequence shown here is derived from an EMBL/GenBank/DDBJ whole genome shotgun (WGS) entry which is preliminary data.</text>
</comment>
<keyword evidence="3" id="KW-0547">Nucleotide-binding</keyword>
<dbReference type="eggNOG" id="COG1129">
    <property type="taxonomic scope" value="Bacteria"/>
</dbReference>
<dbReference type="PANTHER" id="PTHR43790:SF9">
    <property type="entry name" value="GALACTOFURANOSE TRANSPORTER ATP-BINDING PROTEIN YTFR"/>
    <property type="match status" value="1"/>
</dbReference>
<dbReference type="GO" id="GO:0016887">
    <property type="term" value="F:ATP hydrolysis activity"/>
    <property type="evidence" value="ECO:0007669"/>
    <property type="project" value="InterPro"/>
</dbReference>
<gene>
    <name evidence="6" type="ORF">CLOHYLEM_05758</name>
</gene>
<dbReference type="HOGENOM" id="CLU_000604_92_3_9"/>
<dbReference type="Proteomes" id="UP000004893">
    <property type="component" value="Unassembled WGS sequence"/>
</dbReference>
<dbReference type="InterPro" id="IPR003439">
    <property type="entry name" value="ABC_transporter-like_ATP-bd"/>
</dbReference>
<dbReference type="AlphaFoldDB" id="C0C299"/>
<reference evidence="6" key="2">
    <citation type="submission" date="2013-06" db="EMBL/GenBank/DDBJ databases">
        <title>Draft genome sequence of Clostridium hylemonae (DSM 15053).</title>
        <authorList>
            <person name="Sudarsanam P."/>
            <person name="Ley R."/>
            <person name="Guruge J."/>
            <person name="Turnbaugh P.J."/>
            <person name="Mahowald M."/>
            <person name="Liep D."/>
            <person name="Gordon J."/>
        </authorList>
    </citation>
    <scope>NUCLEOTIDE SEQUENCE</scope>
    <source>
        <strain evidence="6">DSM 15053</strain>
    </source>
</reference>
<proteinExistence type="predicted"/>
<dbReference type="Pfam" id="PF00005">
    <property type="entry name" value="ABC_tran"/>
    <property type="match status" value="1"/>
</dbReference>
<dbReference type="Gene3D" id="3.40.50.300">
    <property type="entry name" value="P-loop containing nucleotide triphosphate hydrolases"/>
    <property type="match status" value="2"/>
</dbReference>
<feature type="domain" description="ABC transporter" evidence="5">
    <location>
        <begin position="235"/>
        <end position="484"/>
    </location>
</feature>
<dbReference type="PROSITE" id="PS50893">
    <property type="entry name" value="ABC_TRANSPORTER_2"/>
    <property type="match status" value="2"/>
</dbReference>
<sequence length="484" mass="55872">MNMKKERLRIENIRKGTLLKRIELQVFEGEIIHCVFDNIQEKTMFLELMTGARKADYGRVYYEEEKVPEKDMSSVLRKRVALISRESRLIDSVSMEENMFLVRPRVKGHWVNRRSYRKEAAELFREFGLCIDVEKPMGRRTVFEKVQIEIMKAYLLGQKIIILTALSICLSDAEMKALWCLLEKLRRKGLSCLVIEPLEDINFVYTDTVVVVKHGKTCAVKDVDECDYTTLHTILYRDELEKNAEDWKRGPKERAGEGISIQDVTTSYLRNVSFSVAKGEIVKLFCIDERSYNEVTGFLRGETEAVSGRLCIGGCEKAVGKMMTGMRDRIGVVQGNPGTASLFQELSAMDNLQILLSQKVSGMWMIPKYRKSIRKLLGGIISDDVYSKKVKELSPADVQRIVYCRWLIYSPQLLVCIQPFAEGDIQARETAREMIYMLEKRNIPVLIITSNTAELNYCRGRELYMRHGRMIGKEEAYEFLYSEL</sequence>
<keyword evidence="2" id="KW-0677">Repeat</keyword>
<keyword evidence="4 6" id="KW-0067">ATP-binding</keyword>
<dbReference type="PANTHER" id="PTHR43790">
    <property type="entry name" value="CARBOHYDRATE TRANSPORT ATP-BINDING PROTEIN MG119-RELATED"/>
    <property type="match status" value="1"/>
</dbReference>
<protein>
    <submittedName>
        <fullName evidence="6">Ribose ABC transporter, ATP-binding family protein</fullName>
    </submittedName>
</protein>
<feature type="domain" description="ABC transporter" evidence="5">
    <location>
        <begin position="3"/>
        <end position="239"/>
    </location>
</feature>
<keyword evidence="7" id="KW-1185">Reference proteome</keyword>
<accession>C0C299</accession>
<evidence type="ECO:0000313" key="6">
    <source>
        <dbReference type="EMBL" id="EEG73753.1"/>
    </source>
</evidence>
<evidence type="ECO:0000256" key="4">
    <source>
        <dbReference type="ARBA" id="ARBA00022840"/>
    </source>
</evidence>
<dbReference type="STRING" id="553973.CLOHYLEM_05758"/>
<evidence type="ECO:0000256" key="1">
    <source>
        <dbReference type="ARBA" id="ARBA00022448"/>
    </source>
</evidence>
<evidence type="ECO:0000313" key="7">
    <source>
        <dbReference type="Proteomes" id="UP000004893"/>
    </source>
</evidence>
<keyword evidence="1" id="KW-0813">Transport</keyword>
<dbReference type="GO" id="GO:0005524">
    <property type="term" value="F:ATP binding"/>
    <property type="evidence" value="ECO:0007669"/>
    <property type="project" value="UniProtKB-KW"/>
</dbReference>
<name>C0C299_9FIRM</name>